<evidence type="ECO:0000313" key="11">
    <source>
        <dbReference type="Proteomes" id="UP000219636"/>
    </source>
</evidence>
<dbReference type="Pfam" id="PF00015">
    <property type="entry name" value="MCPsignal"/>
    <property type="match status" value="1"/>
</dbReference>
<proteinExistence type="inferred from homology"/>
<dbReference type="PRINTS" id="PR00260">
    <property type="entry name" value="CHEMTRNSDUCR"/>
</dbReference>
<dbReference type="GO" id="GO:0004888">
    <property type="term" value="F:transmembrane signaling receptor activity"/>
    <property type="evidence" value="ECO:0007669"/>
    <property type="project" value="InterPro"/>
</dbReference>
<evidence type="ECO:0000256" key="3">
    <source>
        <dbReference type="ARBA" id="ARBA00023136"/>
    </source>
</evidence>
<name>A0A285S555_9BACL</name>
<comment type="similarity">
    <text evidence="5">Belongs to the methyl-accepting chemotaxis (MCP) protein family.</text>
</comment>
<organism evidence="10 11">
    <name type="scientific">Ureibacillus xyleni</name>
    <dbReference type="NCBI Taxonomy" id="614648"/>
    <lineage>
        <taxon>Bacteria</taxon>
        <taxon>Bacillati</taxon>
        <taxon>Bacillota</taxon>
        <taxon>Bacilli</taxon>
        <taxon>Bacillales</taxon>
        <taxon>Caryophanaceae</taxon>
        <taxon>Ureibacillus</taxon>
    </lineage>
</organism>
<dbReference type="InterPro" id="IPR004090">
    <property type="entry name" value="Chemotax_Me-accpt_rcpt"/>
</dbReference>
<dbReference type="GO" id="GO:0005886">
    <property type="term" value="C:plasma membrane"/>
    <property type="evidence" value="ECO:0007669"/>
    <property type="project" value="UniProtKB-SubCell"/>
</dbReference>
<evidence type="ECO:0000313" key="10">
    <source>
        <dbReference type="EMBL" id="SOC02373.1"/>
    </source>
</evidence>
<evidence type="ECO:0000256" key="6">
    <source>
        <dbReference type="PROSITE-ProRule" id="PRU00284"/>
    </source>
</evidence>
<protein>
    <submittedName>
        <fullName evidence="10">Methyl-accepting chemotaxis protein</fullName>
    </submittedName>
</protein>
<feature type="domain" description="HAMP" evidence="9">
    <location>
        <begin position="381"/>
        <end position="437"/>
    </location>
</feature>
<evidence type="ECO:0000256" key="5">
    <source>
        <dbReference type="ARBA" id="ARBA00029447"/>
    </source>
</evidence>
<dbReference type="SUPFAM" id="SSF58104">
    <property type="entry name" value="Methyl-accepting chemotaxis protein (MCP) signaling domain"/>
    <property type="match status" value="1"/>
</dbReference>
<dbReference type="CDD" id="cd11386">
    <property type="entry name" value="MCP_signal"/>
    <property type="match status" value="1"/>
</dbReference>
<feature type="transmembrane region" description="Helical" evidence="7">
    <location>
        <begin position="354"/>
        <end position="376"/>
    </location>
</feature>
<dbReference type="CDD" id="cd06225">
    <property type="entry name" value="HAMP"/>
    <property type="match status" value="1"/>
</dbReference>
<evidence type="ECO:0000256" key="2">
    <source>
        <dbReference type="ARBA" id="ARBA00022475"/>
    </source>
</evidence>
<dbReference type="OrthoDB" id="2489132at2"/>
<keyword evidence="7" id="KW-0812">Transmembrane</keyword>
<evidence type="ECO:0000256" key="4">
    <source>
        <dbReference type="ARBA" id="ARBA00023224"/>
    </source>
</evidence>
<dbReference type="EMBL" id="OBMQ01000003">
    <property type="protein sequence ID" value="SOC02373.1"/>
    <property type="molecule type" value="Genomic_DNA"/>
</dbReference>
<evidence type="ECO:0000259" key="8">
    <source>
        <dbReference type="PROSITE" id="PS50111"/>
    </source>
</evidence>
<keyword evidence="11" id="KW-1185">Reference proteome</keyword>
<dbReference type="PROSITE" id="PS50111">
    <property type="entry name" value="CHEMOTAXIS_TRANSDUC_2"/>
    <property type="match status" value="1"/>
</dbReference>
<keyword evidence="2" id="KW-1003">Cell membrane</keyword>
<dbReference type="Gene3D" id="1.10.287.950">
    <property type="entry name" value="Methyl-accepting chemotaxis protein"/>
    <property type="match status" value="1"/>
</dbReference>
<keyword evidence="3 7" id="KW-0472">Membrane</keyword>
<gene>
    <name evidence="10" type="ORF">SAMN05880501_10322</name>
</gene>
<sequence>MGVFGWLNFKKGLPLWWSYKLNKGTVQQKEEIFESIARTRVNLLQGWAKDRWVSLESRADEILYIAPDNWNQYLAQSKNKSTYFTELFLLNKDVEVFASSFPSHIGASYKNAQVYEKAVKQVWQTEKPLLYGPFIDPITLKIGPRTSKFHDEVTLLFLQPVFREGILLFVLAARVPNDVISDLIQREAGHIYEESGDNYLFMTKSILDPTIQLGTALSRSRFEDETFTLGDNLKSGVNTKQWGTVKIKRHTEFEIRFTDPATKELHPGVANTIQKGSNIFVEFPGYSDYRHIPVIGKGITFQMPHSPDVWGMMCEADLEEVYRTRSIGFQLGISFISFMMMNILLFQLLNAFHFLHPLIIFAINIIYGVIGTFYFTKKRLKPIIDRINKVTSMIQTIAEGEGDLTIRIDKSLLSNDETGEMGRWINNFVDSQASLIQKVQKSTSDVQLTNNHLQQQTKNVEHGSNKLIAQMEEMFLTIQHQLEDVRNAMLQVDQISRTMEQMEQQSTEQLCAAQEQVVGIDDKMNDIVEKVRETLQLTETFMESSTSIGKVVVTINAIAEQTNLLALNASIEAARAGEHGKGFAVVAEEIRKLALQTKHATEEIDHTLNLIESNSKLIQNAIENNSLEVEKGSEYIGVVKDVLSSMTNAPSNQINVTEQMRDIIQNIAAGSEQNVRVVEIVEESMRNMVELIRSAHHDTERSSLLVGTLSQTVSKFHINQR</sequence>
<keyword evidence="4 6" id="KW-0807">Transducer</keyword>
<reference evidence="11" key="1">
    <citation type="submission" date="2017-08" db="EMBL/GenBank/DDBJ databases">
        <authorList>
            <person name="Varghese N."/>
            <person name="Submissions S."/>
        </authorList>
    </citation>
    <scope>NUCLEOTIDE SEQUENCE [LARGE SCALE GENOMIC DNA]</scope>
    <source>
        <strain evidence="11">JC22</strain>
    </source>
</reference>
<dbReference type="PANTHER" id="PTHR32089:SF112">
    <property type="entry name" value="LYSOZYME-LIKE PROTEIN-RELATED"/>
    <property type="match status" value="1"/>
</dbReference>
<dbReference type="SMART" id="SM00283">
    <property type="entry name" value="MA"/>
    <property type="match status" value="1"/>
</dbReference>
<dbReference type="PROSITE" id="PS50885">
    <property type="entry name" value="HAMP"/>
    <property type="match status" value="1"/>
</dbReference>
<evidence type="ECO:0000256" key="7">
    <source>
        <dbReference type="SAM" id="Phobius"/>
    </source>
</evidence>
<dbReference type="PANTHER" id="PTHR32089">
    <property type="entry name" value="METHYL-ACCEPTING CHEMOTAXIS PROTEIN MCPB"/>
    <property type="match status" value="1"/>
</dbReference>
<feature type="domain" description="Methyl-accepting transducer" evidence="8">
    <location>
        <begin position="456"/>
        <end position="682"/>
    </location>
</feature>
<dbReference type="GO" id="GO:0006935">
    <property type="term" value="P:chemotaxis"/>
    <property type="evidence" value="ECO:0007669"/>
    <property type="project" value="InterPro"/>
</dbReference>
<dbReference type="InterPro" id="IPR004089">
    <property type="entry name" value="MCPsignal_dom"/>
</dbReference>
<dbReference type="RefSeq" id="WP_097072715.1">
    <property type="nucleotide sequence ID" value="NZ_OBMQ01000003.1"/>
</dbReference>
<evidence type="ECO:0000259" key="9">
    <source>
        <dbReference type="PROSITE" id="PS50885"/>
    </source>
</evidence>
<dbReference type="GO" id="GO:0007165">
    <property type="term" value="P:signal transduction"/>
    <property type="evidence" value="ECO:0007669"/>
    <property type="project" value="UniProtKB-KW"/>
</dbReference>
<comment type="subcellular location">
    <subcellularLocation>
        <location evidence="1">Cell membrane</location>
    </subcellularLocation>
</comment>
<dbReference type="Proteomes" id="UP000219636">
    <property type="component" value="Unassembled WGS sequence"/>
</dbReference>
<dbReference type="AlphaFoldDB" id="A0A285S555"/>
<evidence type="ECO:0000256" key="1">
    <source>
        <dbReference type="ARBA" id="ARBA00004236"/>
    </source>
</evidence>
<keyword evidence="7" id="KW-1133">Transmembrane helix</keyword>
<dbReference type="InterPro" id="IPR003660">
    <property type="entry name" value="HAMP_dom"/>
</dbReference>
<feature type="transmembrane region" description="Helical" evidence="7">
    <location>
        <begin position="327"/>
        <end position="348"/>
    </location>
</feature>
<accession>A0A285S555</accession>